<dbReference type="PANTHER" id="PTHR44757">
    <property type="entry name" value="DIGUANYLATE CYCLASE DGCP"/>
    <property type="match status" value="1"/>
</dbReference>
<dbReference type="PANTHER" id="PTHR44757:SF2">
    <property type="entry name" value="BIOFILM ARCHITECTURE MAINTENANCE PROTEIN MBAA"/>
    <property type="match status" value="1"/>
</dbReference>
<feature type="domain" description="PAS" evidence="2">
    <location>
        <begin position="1"/>
        <end position="59"/>
    </location>
</feature>
<evidence type="ECO:0000259" key="2">
    <source>
        <dbReference type="PROSITE" id="PS50112"/>
    </source>
</evidence>
<feature type="domain" description="PAC" evidence="3">
    <location>
        <begin position="71"/>
        <end position="123"/>
    </location>
</feature>
<feature type="non-terminal residue" evidence="4">
    <location>
        <position position="276"/>
    </location>
</feature>
<dbReference type="CDD" id="cd00130">
    <property type="entry name" value="PAS"/>
    <property type="match status" value="2"/>
</dbReference>
<dbReference type="NCBIfam" id="TIGR00229">
    <property type="entry name" value="sensory_box"/>
    <property type="match status" value="2"/>
</dbReference>
<feature type="domain" description="PAC" evidence="3">
    <location>
        <begin position="197"/>
        <end position="248"/>
    </location>
</feature>
<dbReference type="PROSITE" id="PS50112">
    <property type="entry name" value="PAS"/>
    <property type="match status" value="2"/>
</dbReference>
<dbReference type="GO" id="GO:0006355">
    <property type="term" value="P:regulation of DNA-templated transcription"/>
    <property type="evidence" value="ECO:0007669"/>
    <property type="project" value="InterPro"/>
</dbReference>
<dbReference type="InterPro" id="IPR001610">
    <property type="entry name" value="PAC"/>
</dbReference>
<accession>X0TR60</accession>
<dbReference type="Gene3D" id="3.30.450.20">
    <property type="entry name" value="PAS domain"/>
    <property type="match status" value="2"/>
</dbReference>
<dbReference type="InterPro" id="IPR035965">
    <property type="entry name" value="PAS-like_dom_sf"/>
</dbReference>
<protein>
    <recommendedName>
        <fullName evidence="5">PAS domain S-box protein</fullName>
    </recommendedName>
</protein>
<evidence type="ECO:0000313" key="4">
    <source>
        <dbReference type="EMBL" id="GAF90642.1"/>
    </source>
</evidence>
<dbReference type="InterPro" id="IPR000700">
    <property type="entry name" value="PAS-assoc_C"/>
</dbReference>
<evidence type="ECO:0000259" key="3">
    <source>
        <dbReference type="PROSITE" id="PS50113"/>
    </source>
</evidence>
<dbReference type="InterPro" id="IPR013767">
    <property type="entry name" value="PAS_fold"/>
</dbReference>
<dbReference type="PROSITE" id="PS50113">
    <property type="entry name" value="PAC"/>
    <property type="match status" value="2"/>
</dbReference>
<gene>
    <name evidence="4" type="ORF">S01H1_29497</name>
</gene>
<dbReference type="InterPro" id="IPR052155">
    <property type="entry name" value="Biofilm_reg_signaling"/>
</dbReference>
<feature type="non-terminal residue" evidence="4">
    <location>
        <position position="1"/>
    </location>
</feature>
<evidence type="ECO:0008006" key="5">
    <source>
        <dbReference type="Google" id="ProtNLM"/>
    </source>
</evidence>
<feature type="domain" description="PAS" evidence="2">
    <location>
        <begin position="124"/>
        <end position="194"/>
    </location>
</feature>
<keyword evidence="1" id="KW-0175">Coiled coil</keyword>
<proteinExistence type="predicted"/>
<dbReference type="AlphaFoldDB" id="X0TR60"/>
<dbReference type="SMART" id="SM00086">
    <property type="entry name" value="PAC"/>
    <property type="match status" value="2"/>
</dbReference>
<sequence length="276" mass="31282">TDVIWTLDLSLRYTYMSPAVTRMRGYSVEEVMGGTLAETLAPASLEVARKALAEELTIEKETEQKDLHRSRKLELEMYCKDGSTIWTEVQVTFLRDPDGRPVGILGVTRDIAERKQAEEALRESEERYRNLFDSTHDMIQSAAPDGRLLFANQVWLKTLGYTEAELPALNLLDIIHPESLPHCRELFTRVMAGESADHVEATFVAKDGRPIAVEGHASARRVGGRVVATHGFFHDITDRKHAEEERERLHAELQVRAITDSLTGLYDHAHFYQRLA</sequence>
<dbReference type="InterPro" id="IPR000014">
    <property type="entry name" value="PAS"/>
</dbReference>
<evidence type="ECO:0000256" key="1">
    <source>
        <dbReference type="SAM" id="Coils"/>
    </source>
</evidence>
<comment type="caution">
    <text evidence="4">The sequence shown here is derived from an EMBL/GenBank/DDBJ whole genome shotgun (WGS) entry which is preliminary data.</text>
</comment>
<dbReference type="SMART" id="SM00091">
    <property type="entry name" value="PAS"/>
    <property type="match status" value="2"/>
</dbReference>
<feature type="coiled-coil region" evidence="1">
    <location>
        <begin position="107"/>
        <end position="134"/>
    </location>
</feature>
<reference evidence="4" key="1">
    <citation type="journal article" date="2014" name="Front. Microbiol.">
        <title>High frequency of phylogenetically diverse reductive dehalogenase-homologous genes in deep subseafloor sedimentary metagenomes.</title>
        <authorList>
            <person name="Kawai M."/>
            <person name="Futagami T."/>
            <person name="Toyoda A."/>
            <person name="Takaki Y."/>
            <person name="Nishi S."/>
            <person name="Hori S."/>
            <person name="Arai W."/>
            <person name="Tsubouchi T."/>
            <person name="Morono Y."/>
            <person name="Uchiyama I."/>
            <person name="Ito T."/>
            <person name="Fujiyama A."/>
            <person name="Inagaki F."/>
            <person name="Takami H."/>
        </authorList>
    </citation>
    <scope>NUCLEOTIDE SEQUENCE</scope>
    <source>
        <strain evidence="4">Expedition CK06-06</strain>
    </source>
</reference>
<dbReference type="SUPFAM" id="SSF55785">
    <property type="entry name" value="PYP-like sensor domain (PAS domain)"/>
    <property type="match status" value="2"/>
</dbReference>
<organism evidence="4">
    <name type="scientific">marine sediment metagenome</name>
    <dbReference type="NCBI Taxonomy" id="412755"/>
    <lineage>
        <taxon>unclassified sequences</taxon>
        <taxon>metagenomes</taxon>
        <taxon>ecological metagenomes</taxon>
    </lineage>
</organism>
<name>X0TR60_9ZZZZ</name>
<dbReference type="EMBL" id="BARS01018092">
    <property type="protein sequence ID" value="GAF90642.1"/>
    <property type="molecule type" value="Genomic_DNA"/>
</dbReference>
<dbReference type="Pfam" id="PF00989">
    <property type="entry name" value="PAS"/>
    <property type="match status" value="2"/>
</dbReference>